<evidence type="ECO:0000313" key="10">
    <source>
        <dbReference type="EMBL" id="CAL5139796.1"/>
    </source>
</evidence>
<dbReference type="SUPFAM" id="SSF47473">
    <property type="entry name" value="EF-hand"/>
    <property type="match status" value="1"/>
</dbReference>
<dbReference type="InterPro" id="IPR040193">
    <property type="entry name" value="EFHC1/EFHC2/EFHB"/>
</dbReference>
<proteinExistence type="predicted"/>
<dbReference type="AlphaFoldDB" id="A0AAV2TV15"/>
<comment type="caution">
    <text evidence="10">The sequence shown here is derived from an EMBL/GenBank/DDBJ whole genome shotgun (WGS) entry which is preliminary data.</text>
</comment>
<feature type="domain" description="DM10" evidence="9">
    <location>
        <begin position="244"/>
        <end position="364"/>
    </location>
</feature>
<keyword evidence="7" id="KW-0966">Cell projection</keyword>
<dbReference type="PANTHER" id="PTHR12086:SF9">
    <property type="entry name" value="EF-HAND DOMAIN-CONTAINING PROTEIN 1"/>
    <property type="match status" value="1"/>
</dbReference>
<keyword evidence="6" id="KW-0206">Cytoskeleton</keyword>
<name>A0AAV2TV15_CALDB</name>
<dbReference type="FunFam" id="2.30.29.170:FF:000001">
    <property type="entry name" value="EF-hand domain containing 1"/>
    <property type="match status" value="1"/>
</dbReference>
<sequence length="654" mass="76075">MCEQKHSLEGLPFLPGYSFRDPTLTNFHLSNTLTYKNGFQVPKPYPEHGIGGRPLRVNQLTEADLDDLANFQPTLTYGKTKQAPPAEFVPAHVALDKKVLRFYGYFKETVNESPQETYRVRLIQIFYFLEDDSMLITEPPQNNSGMPQGKLIRRHRIPKNDAGDPYNWRDLNLGMNLAVYGRVYRITNCDKYTHDFLESEGVVVNEPEPEPEDPYLAERARREALSTSKTPSSFDKRRQQFELDRKVLRFYAVWDDRSEMFGDLRKFTINYYLADDTMEVREIHSVNDGRDPFPVLIRREKIPKDRDDIPATFPTISMELTANEIKEYFSPRDLRIGKSINILGRKFFIYDCDNFTKAWYHQNYGLTDFKPVDVDVKQPELPRKEIPPYNGYGSLEDSLSSIKSFQPKPPRVDFAKEVDYATKLLRYEARMDSSRPEDAARRFIISYRLSDDNISVYETPLRNSGFPGGTFLKRARIAKPGSTVEQPIYYGPADFSLGSKIDIFGTRFIITDADAFVIKFLENNRDQFPDELIQCWRARITEKEAEEQAMKAARNKRAKCGAVEVRRHDGDTVQLMAEIKTQLKKMAITDRTRIDEMFLRYNKDRLGFIDIENLKDMCIKLQLPPDEDILNALLDEYGTEGRMDLEQFRHFFES</sequence>
<dbReference type="GO" id="GO:0043014">
    <property type="term" value="F:alpha-tubulin binding"/>
    <property type="evidence" value="ECO:0007669"/>
    <property type="project" value="TreeGrafter"/>
</dbReference>
<organism evidence="10 11">
    <name type="scientific">Calicophoron daubneyi</name>
    <name type="common">Rumen fluke</name>
    <name type="synonym">Paramphistomum daubneyi</name>
    <dbReference type="NCBI Taxonomy" id="300641"/>
    <lineage>
        <taxon>Eukaryota</taxon>
        <taxon>Metazoa</taxon>
        <taxon>Spiralia</taxon>
        <taxon>Lophotrochozoa</taxon>
        <taxon>Platyhelminthes</taxon>
        <taxon>Trematoda</taxon>
        <taxon>Digenea</taxon>
        <taxon>Plagiorchiida</taxon>
        <taxon>Pronocephalata</taxon>
        <taxon>Paramphistomoidea</taxon>
        <taxon>Paramphistomidae</taxon>
        <taxon>Calicophoron</taxon>
    </lineage>
</organism>
<evidence type="ECO:0000256" key="7">
    <source>
        <dbReference type="ARBA" id="ARBA00023273"/>
    </source>
</evidence>
<dbReference type="Gene3D" id="1.10.238.10">
    <property type="entry name" value="EF-hand"/>
    <property type="match status" value="1"/>
</dbReference>
<protein>
    <recommendedName>
        <fullName evidence="12">EF-hand domain-containing protein 1</fullName>
    </recommendedName>
</protein>
<dbReference type="InterPro" id="IPR011992">
    <property type="entry name" value="EF-hand-dom_pair"/>
</dbReference>
<feature type="domain" description="DM10" evidence="9">
    <location>
        <begin position="96"/>
        <end position="201"/>
    </location>
</feature>
<evidence type="ECO:0000256" key="3">
    <source>
        <dbReference type="ARBA" id="ARBA00022737"/>
    </source>
</evidence>
<evidence type="ECO:0000259" key="9">
    <source>
        <dbReference type="PROSITE" id="PS51336"/>
    </source>
</evidence>
<comment type="subcellular location">
    <subcellularLocation>
        <location evidence="1">Cytoplasm</location>
        <location evidence="1">Cytoskeleton</location>
        <location evidence="1">Flagellum axoneme</location>
    </subcellularLocation>
</comment>
<evidence type="ECO:0008006" key="12">
    <source>
        <dbReference type="Google" id="ProtNLM"/>
    </source>
</evidence>
<evidence type="ECO:0000256" key="6">
    <source>
        <dbReference type="ARBA" id="ARBA00023212"/>
    </source>
</evidence>
<feature type="domain" description="DM10" evidence="9">
    <location>
        <begin position="421"/>
        <end position="525"/>
    </location>
</feature>
<evidence type="ECO:0000256" key="1">
    <source>
        <dbReference type="ARBA" id="ARBA00004611"/>
    </source>
</evidence>
<dbReference type="InterPro" id="IPR006602">
    <property type="entry name" value="DM10_dom"/>
</dbReference>
<keyword evidence="4" id="KW-0282">Flagellum</keyword>
<dbReference type="PROSITE" id="PS50222">
    <property type="entry name" value="EF_HAND_2"/>
    <property type="match status" value="1"/>
</dbReference>
<reference evidence="10" key="1">
    <citation type="submission" date="2024-06" db="EMBL/GenBank/DDBJ databases">
        <authorList>
            <person name="Liu X."/>
            <person name="Lenzi L."/>
            <person name="Haldenby T S."/>
            <person name="Uol C."/>
        </authorList>
    </citation>
    <scope>NUCLEOTIDE SEQUENCE</scope>
</reference>
<evidence type="ECO:0000256" key="4">
    <source>
        <dbReference type="ARBA" id="ARBA00022846"/>
    </source>
</evidence>
<evidence type="ECO:0000313" key="11">
    <source>
        <dbReference type="Proteomes" id="UP001497525"/>
    </source>
</evidence>
<dbReference type="GO" id="GO:0005509">
    <property type="term" value="F:calcium ion binding"/>
    <property type="evidence" value="ECO:0007669"/>
    <property type="project" value="InterPro"/>
</dbReference>
<dbReference type="GO" id="GO:0000281">
    <property type="term" value="P:mitotic cytokinesis"/>
    <property type="evidence" value="ECO:0007669"/>
    <property type="project" value="TreeGrafter"/>
</dbReference>
<keyword evidence="3" id="KW-0677">Repeat</keyword>
<dbReference type="FunFam" id="2.30.29.170:FF:000002">
    <property type="entry name" value="EF-hand domain (C-terminal) containing 1"/>
    <property type="match status" value="1"/>
</dbReference>
<dbReference type="GO" id="GO:0005930">
    <property type="term" value="C:axoneme"/>
    <property type="evidence" value="ECO:0007669"/>
    <property type="project" value="TreeGrafter"/>
</dbReference>
<evidence type="ECO:0000256" key="2">
    <source>
        <dbReference type="ARBA" id="ARBA00022490"/>
    </source>
</evidence>
<keyword evidence="2" id="KW-0963">Cytoplasm</keyword>
<evidence type="ECO:0000259" key="8">
    <source>
        <dbReference type="PROSITE" id="PS50222"/>
    </source>
</evidence>
<feature type="domain" description="EF-hand" evidence="8">
    <location>
        <begin position="589"/>
        <end position="624"/>
    </location>
</feature>
<dbReference type="PROSITE" id="PS51336">
    <property type="entry name" value="DM10"/>
    <property type="match status" value="3"/>
</dbReference>
<dbReference type="Gene3D" id="2.30.29.170">
    <property type="match status" value="3"/>
</dbReference>
<dbReference type="Pfam" id="PF06565">
    <property type="entry name" value="DM10_dom"/>
    <property type="match status" value="3"/>
</dbReference>
<dbReference type="InterPro" id="IPR002048">
    <property type="entry name" value="EF_hand_dom"/>
</dbReference>
<dbReference type="PANTHER" id="PTHR12086">
    <property type="entry name" value="EF-HAND DOMAIN C-TERMINAL CONTAINING PROTEIN"/>
    <property type="match status" value="1"/>
</dbReference>
<dbReference type="FunFam" id="2.30.29.170:FF:000004">
    <property type="entry name" value="EF-hand domain containing 2"/>
    <property type="match status" value="1"/>
</dbReference>
<dbReference type="GO" id="GO:0060285">
    <property type="term" value="P:cilium-dependent cell motility"/>
    <property type="evidence" value="ECO:0007669"/>
    <property type="project" value="TreeGrafter"/>
</dbReference>
<dbReference type="GO" id="GO:0007052">
    <property type="term" value="P:mitotic spindle organization"/>
    <property type="evidence" value="ECO:0007669"/>
    <property type="project" value="TreeGrafter"/>
</dbReference>
<dbReference type="EMBL" id="CAXLJL010000645">
    <property type="protein sequence ID" value="CAL5139796.1"/>
    <property type="molecule type" value="Genomic_DNA"/>
</dbReference>
<evidence type="ECO:0000256" key="5">
    <source>
        <dbReference type="ARBA" id="ARBA00023069"/>
    </source>
</evidence>
<keyword evidence="5" id="KW-0969">Cilium</keyword>
<dbReference type="SMART" id="SM00676">
    <property type="entry name" value="DM10"/>
    <property type="match status" value="3"/>
</dbReference>
<gene>
    <name evidence="10" type="ORF">CDAUBV1_LOCUS14990</name>
</gene>
<accession>A0AAV2TV15</accession>
<dbReference type="Proteomes" id="UP001497525">
    <property type="component" value="Unassembled WGS sequence"/>
</dbReference>
<dbReference type="GO" id="GO:0072686">
    <property type="term" value="C:mitotic spindle"/>
    <property type="evidence" value="ECO:0007669"/>
    <property type="project" value="TreeGrafter"/>
</dbReference>